<dbReference type="SUPFAM" id="SSF52343">
    <property type="entry name" value="Ferredoxin reductase-like, C-terminal NADP-linked domain"/>
    <property type="match status" value="1"/>
</dbReference>
<dbReference type="RefSeq" id="WP_019942838.1">
    <property type="nucleotide sequence ID" value="NZ_BMLI01000001.1"/>
</dbReference>
<dbReference type="InterPro" id="IPR017938">
    <property type="entry name" value="Riboflavin_synthase-like_b-brl"/>
</dbReference>
<evidence type="ECO:0000313" key="5">
    <source>
        <dbReference type="EMBL" id="GGM96043.1"/>
    </source>
</evidence>
<evidence type="ECO:0000313" key="6">
    <source>
        <dbReference type="Proteomes" id="UP000632339"/>
    </source>
</evidence>
<dbReference type="InterPro" id="IPR008254">
    <property type="entry name" value="Flavodoxin/NO_synth"/>
</dbReference>
<dbReference type="Gene3D" id="3.40.50.360">
    <property type="match status" value="1"/>
</dbReference>
<feature type="domain" description="FAD-binding FR-type" evidence="4">
    <location>
        <begin position="495"/>
        <end position="593"/>
    </location>
</feature>
<dbReference type="InterPro" id="IPR001433">
    <property type="entry name" value="OxRdtase_FAD/NAD-bd"/>
</dbReference>
<dbReference type="PANTHER" id="PTHR19384">
    <property type="entry name" value="NITRIC OXIDE SYNTHASE-RELATED"/>
    <property type="match status" value="1"/>
</dbReference>
<organism evidence="5 6">
    <name type="scientific">Dyadobacter beijingensis</name>
    <dbReference type="NCBI Taxonomy" id="365489"/>
    <lineage>
        <taxon>Bacteria</taxon>
        <taxon>Pseudomonadati</taxon>
        <taxon>Bacteroidota</taxon>
        <taxon>Cytophagia</taxon>
        <taxon>Cytophagales</taxon>
        <taxon>Spirosomataceae</taxon>
        <taxon>Dyadobacter</taxon>
    </lineage>
</organism>
<feature type="transmembrane region" description="Helical" evidence="2">
    <location>
        <begin position="298"/>
        <end position="323"/>
    </location>
</feature>
<keyword evidence="2" id="KW-1133">Transmembrane helix</keyword>
<proteinExistence type="predicted"/>
<dbReference type="PROSITE" id="PS51384">
    <property type="entry name" value="FAD_FR"/>
    <property type="match status" value="1"/>
</dbReference>
<keyword evidence="2" id="KW-0812">Transmembrane</keyword>
<sequence>MTISLWRYSHLALAVSSFILLTLASVTGIILAFKPVTEKIQPYATDRAAEIPLSQTLPLLRKQYPGISSITVDANQFVTIKGTDAAGKNLLAYVDARTGKLLGQPAQPSRFFEWVTALHRSLFLHETGRFFIGVTAFLLLLITISGTMLIIQRQRGVRRFFTRIVRDGFAQYYHVTLGRVSLIPIFLLALTGTYLSLARFELIDTTFASPEVDFDKIKDEPAKQPADFAVFKNTRLSDVRSIDFPFSEDVEDYFVLKLKDRELNVNQVTGEILSEAKYPSAAIFTELSLDLHTGRTNMLWAIVLAFASGNILFFIYSGFAITIKRRSGRVKNSHSAEESEFIILVGSENGSTFRFANAIHRQLVESGRSAYVTELNNYREFPKAAHILVMTATYGLGNPPTNSTQFAARLAKYPQRRKVHCSVVGFGSHGYPDFCKFAYEAENLLAKQEWAVPLIEVHTVNDKSPEEFGHWAGTWAQHAGVPLTIPTSLIATRQDRPHALTVLEKTAVAAPGEAFLLRLRPAGAVAFTSGDLLTIYPADDHRERQYSIGKIGTDVQLSVKLHAGGLGSEYLYGLQPGDAFQARIDSNAHFHFPEKASGVLMISNGTGIAPFLGMIDALHPGSQAHLYCGFRDQASFALYENGIQKSISEGKLAAFHLARSREGEKQYVRDLLQRDEKLVAEVLGNGGVVMLCGSLSMQHNVVELLETICTNALGKSVSYYQSHGQVLMDCY</sequence>
<feature type="transmembrane region" description="Helical" evidence="2">
    <location>
        <begin position="12"/>
        <end position="33"/>
    </location>
</feature>
<accession>A0ABQ2HZA1</accession>
<keyword evidence="6" id="KW-1185">Reference proteome</keyword>
<feature type="transmembrane region" description="Helical" evidence="2">
    <location>
        <begin position="130"/>
        <end position="151"/>
    </location>
</feature>
<dbReference type="Pfam" id="PF00175">
    <property type="entry name" value="NAD_binding_1"/>
    <property type="match status" value="1"/>
</dbReference>
<dbReference type="EMBL" id="BMLI01000001">
    <property type="protein sequence ID" value="GGM96043.1"/>
    <property type="molecule type" value="Genomic_DNA"/>
</dbReference>
<gene>
    <name evidence="5" type="ORF">GCM10010967_31950</name>
</gene>
<dbReference type="Pfam" id="PF03929">
    <property type="entry name" value="PepSY_TM"/>
    <property type="match status" value="1"/>
</dbReference>
<dbReference type="Proteomes" id="UP000632339">
    <property type="component" value="Unassembled WGS sequence"/>
</dbReference>
<dbReference type="Pfam" id="PF00258">
    <property type="entry name" value="Flavodoxin_1"/>
    <property type="match status" value="1"/>
</dbReference>
<dbReference type="Gene3D" id="3.40.50.80">
    <property type="entry name" value="Nucleotide-binding domain of ferredoxin-NADP reductase (FNR) module"/>
    <property type="match status" value="1"/>
</dbReference>
<comment type="caution">
    <text evidence="5">The sequence shown here is derived from an EMBL/GenBank/DDBJ whole genome shotgun (WGS) entry which is preliminary data.</text>
</comment>
<dbReference type="SUPFAM" id="SSF63380">
    <property type="entry name" value="Riboflavin synthase domain-like"/>
    <property type="match status" value="1"/>
</dbReference>
<dbReference type="InterPro" id="IPR029039">
    <property type="entry name" value="Flavoprotein-like_sf"/>
</dbReference>
<keyword evidence="1" id="KW-0285">Flavoprotein</keyword>
<protein>
    <submittedName>
        <fullName evidence="5">NADPH flavoprotein</fullName>
    </submittedName>
</protein>
<keyword evidence="2" id="KW-0472">Membrane</keyword>
<evidence type="ECO:0000259" key="4">
    <source>
        <dbReference type="PROSITE" id="PS51384"/>
    </source>
</evidence>
<feature type="transmembrane region" description="Helical" evidence="2">
    <location>
        <begin position="172"/>
        <end position="197"/>
    </location>
</feature>
<evidence type="ECO:0000256" key="2">
    <source>
        <dbReference type="SAM" id="Phobius"/>
    </source>
</evidence>
<evidence type="ECO:0000256" key="1">
    <source>
        <dbReference type="ARBA" id="ARBA00022630"/>
    </source>
</evidence>
<name>A0ABQ2HZA1_9BACT</name>
<evidence type="ECO:0000259" key="3">
    <source>
        <dbReference type="PROSITE" id="PS50902"/>
    </source>
</evidence>
<feature type="domain" description="Flavodoxin-like" evidence="3">
    <location>
        <begin position="341"/>
        <end position="476"/>
    </location>
</feature>
<dbReference type="SUPFAM" id="SSF52218">
    <property type="entry name" value="Flavoproteins"/>
    <property type="match status" value="1"/>
</dbReference>
<dbReference type="InterPro" id="IPR005625">
    <property type="entry name" value="PepSY-ass_TM"/>
</dbReference>
<reference evidence="6" key="1">
    <citation type="journal article" date="2019" name="Int. J. Syst. Evol. Microbiol.">
        <title>The Global Catalogue of Microorganisms (GCM) 10K type strain sequencing project: providing services to taxonomists for standard genome sequencing and annotation.</title>
        <authorList>
            <consortium name="The Broad Institute Genomics Platform"/>
            <consortium name="The Broad Institute Genome Sequencing Center for Infectious Disease"/>
            <person name="Wu L."/>
            <person name="Ma J."/>
        </authorList>
    </citation>
    <scope>NUCLEOTIDE SEQUENCE [LARGE SCALE GENOMIC DNA]</scope>
    <source>
        <strain evidence="6">CGMCC 1.6375</strain>
    </source>
</reference>
<dbReference type="PROSITE" id="PS50902">
    <property type="entry name" value="FLAVODOXIN_LIKE"/>
    <property type="match status" value="1"/>
</dbReference>
<dbReference type="InterPro" id="IPR039261">
    <property type="entry name" value="FNR_nucleotide-bd"/>
</dbReference>
<dbReference type="InterPro" id="IPR017927">
    <property type="entry name" value="FAD-bd_FR_type"/>
</dbReference>